<feature type="region of interest" description="Disordered" evidence="1">
    <location>
        <begin position="34"/>
        <end position="65"/>
    </location>
</feature>
<keyword evidence="3" id="KW-1185">Reference proteome</keyword>
<sequence length="118" mass="12527">MAGNALREPFVTGCAFARQCATVIAIFASANSSAPKQPANATAITGNNGSLTDAKSASCDAPRRTPKKLHNTIRIILSIDMIVLRWTGHTPDIRTCFDALIVRATPTSAQQQMRADSA</sequence>
<accession>A0A6J5D384</accession>
<dbReference type="EMBL" id="CADIKH010000003">
    <property type="protein sequence ID" value="CAB3748668.1"/>
    <property type="molecule type" value="Genomic_DNA"/>
</dbReference>
<dbReference type="Proteomes" id="UP000494363">
    <property type="component" value="Unassembled WGS sequence"/>
</dbReference>
<evidence type="ECO:0000313" key="2">
    <source>
        <dbReference type="EMBL" id="CAB3748668.1"/>
    </source>
</evidence>
<evidence type="ECO:0000256" key="1">
    <source>
        <dbReference type="SAM" id="MobiDB-lite"/>
    </source>
</evidence>
<gene>
    <name evidence="2" type="ORF">LMG29542_00734</name>
</gene>
<protein>
    <submittedName>
        <fullName evidence="2">Uncharacterized protein</fullName>
    </submittedName>
</protein>
<evidence type="ECO:0000313" key="3">
    <source>
        <dbReference type="Proteomes" id="UP000494363"/>
    </source>
</evidence>
<feature type="compositionally biased region" description="Polar residues" evidence="1">
    <location>
        <begin position="34"/>
        <end position="55"/>
    </location>
</feature>
<organism evidence="2 3">
    <name type="scientific">Paraburkholderia humisilvae</name>
    <dbReference type="NCBI Taxonomy" id="627669"/>
    <lineage>
        <taxon>Bacteria</taxon>
        <taxon>Pseudomonadati</taxon>
        <taxon>Pseudomonadota</taxon>
        <taxon>Betaproteobacteria</taxon>
        <taxon>Burkholderiales</taxon>
        <taxon>Burkholderiaceae</taxon>
        <taxon>Paraburkholderia</taxon>
    </lineage>
</organism>
<dbReference type="AlphaFoldDB" id="A0A6J5D384"/>
<reference evidence="2 3" key="1">
    <citation type="submission" date="2020-04" db="EMBL/GenBank/DDBJ databases">
        <authorList>
            <person name="De Canck E."/>
        </authorList>
    </citation>
    <scope>NUCLEOTIDE SEQUENCE [LARGE SCALE GENOMIC DNA]</scope>
    <source>
        <strain evidence="2 3">LMG 29542</strain>
    </source>
</reference>
<proteinExistence type="predicted"/>
<name>A0A6J5D384_9BURK</name>